<dbReference type="RefSeq" id="WP_010554616.1">
    <property type="nucleotide sequence ID" value="NZ_CP011025.1"/>
</dbReference>
<name>A0A290S626_9GAMM</name>
<feature type="transmembrane region" description="Helical" evidence="1">
    <location>
        <begin position="52"/>
        <end position="77"/>
    </location>
</feature>
<dbReference type="Proteomes" id="UP000016505">
    <property type="component" value="Chromosome I"/>
</dbReference>
<dbReference type="AlphaFoldDB" id="A0A290S626"/>
<feature type="transmembrane region" description="Helical" evidence="1">
    <location>
        <begin position="109"/>
        <end position="132"/>
    </location>
</feature>
<keyword evidence="1" id="KW-1133">Transmembrane helix</keyword>
<gene>
    <name evidence="2" type="ORF">PARC_a3215</name>
</gene>
<evidence type="ECO:0000313" key="2">
    <source>
        <dbReference type="EMBL" id="ATC87624.1"/>
    </source>
</evidence>
<proteinExistence type="predicted"/>
<feature type="transmembrane region" description="Helical" evidence="1">
    <location>
        <begin position="84"/>
        <end position="103"/>
    </location>
</feature>
<evidence type="ECO:0000256" key="1">
    <source>
        <dbReference type="SAM" id="Phobius"/>
    </source>
</evidence>
<keyword evidence="1" id="KW-0812">Transmembrane</keyword>
<accession>A0A290S626</accession>
<feature type="transmembrane region" description="Helical" evidence="1">
    <location>
        <begin position="227"/>
        <end position="249"/>
    </location>
</feature>
<evidence type="ECO:0000313" key="3">
    <source>
        <dbReference type="Proteomes" id="UP000016505"/>
    </source>
</evidence>
<feature type="transmembrane region" description="Helical" evidence="1">
    <location>
        <begin position="144"/>
        <end position="162"/>
    </location>
</feature>
<dbReference type="OrthoDB" id="161727at2"/>
<dbReference type="EMBL" id="CP011025">
    <property type="protein sequence ID" value="ATC87624.1"/>
    <property type="molecule type" value="Genomic_DNA"/>
</dbReference>
<organism evidence="2 3">
    <name type="scientific">Pseudoalteromonas arctica A 37-1-2</name>
    <dbReference type="NCBI Taxonomy" id="1117313"/>
    <lineage>
        <taxon>Bacteria</taxon>
        <taxon>Pseudomonadati</taxon>
        <taxon>Pseudomonadota</taxon>
        <taxon>Gammaproteobacteria</taxon>
        <taxon>Alteromonadales</taxon>
        <taxon>Pseudoalteromonadaceae</taxon>
        <taxon>Pseudoalteromonas</taxon>
    </lineage>
</organism>
<protein>
    <submittedName>
        <fullName evidence="2">Uncharacterized protein</fullName>
    </submittedName>
</protein>
<dbReference type="KEGG" id="part:PARC_a3215"/>
<feature type="transmembrane region" description="Helical" evidence="1">
    <location>
        <begin position="199"/>
        <end position="221"/>
    </location>
</feature>
<feature type="transmembrane region" description="Helical" evidence="1">
    <location>
        <begin position="168"/>
        <end position="187"/>
    </location>
</feature>
<reference evidence="2 3" key="1">
    <citation type="journal article" date="2012" name="J. Bacteriol.">
        <title>Genome sequences of type strains of seven species of the marine bacterium Pseudoalteromonas.</title>
        <authorList>
            <person name="Xie B.B."/>
            <person name="Shu Y.L."/>
            <person name="Qin Q.L."/>
            <person name="Rong J.C."/>
            <person name="Zhang X.Y."/>
            <person name="Chen X.L."/>
            <person name="Shi M."/>
            <person name="He H.L."/>
            <person name="Zhou B.C."/>
            <person name="Zhang Y.Z."/>
        </authorList>
    </citation>
    <scope>NUCLEOTIDE SEQUENCE [LARGE SCALE GENOMIC DNA]</scope>
    <source>
        <strain evidence="2 3">A 37-1-2</strain>
    </source>
</reference>
<sequence>MLLKLIIAPLLILLITFAQKRFGSFVSGIIPGLPITSGPISYFIALEQGKLFAANSAVASLYGMSGIGLFCFSYLVVSRRFGMLKSLFTALSIWCVFSVITLFLPVNIIVASVVSLCILLGLTIISTKLNISVDAKPLNARWELPVKMILVTSFIVLVTFISQHIGSAWSGLISTFPVILAVMGSVAHFSDKQASTFKILNGGIIGSLGGCVFFAVIAFMLKHNFMIWQVYATAAIFSTLFTIIFSQFINRQFTKQAMLNTKKAVLKIDSLG</sequence>
<keyword evidence="1" id="KW-0472">Membrane</keyword>